<comment type="caution">
    <text evidence="3">The sequence shown here is derived from an EMBL/GenBank/DDBJ whole genome shotgun (WGS) entry which is preliminary data.</text>
</comment>
<evidence type="ECO:0000313" key="4">
    <source>
        <dbReference type="Proteomes" id="UP000248066"/>
    </source>
</evidence>
<dbReference type="Proteomes" id="UP000248066">
    <property type="component" value="Unassembled WGS sequence"/>
</dbReference>
<dbReference type="InterPro" id="IPR052967">
    <property type="entry name" value="Stress_Response_Assoc"/>
</dbReference>
<evidence type="ECO:0000256" key="1">
    <source>
        <dbReference type="SAM" id="Phobius"/>
    </source>
</evidence>
<organism evidence="3 4">
    <name type="scientific">Alteribacter lacisalsi</name>
    <dbReference type="NCBI Taxonomy" id="2045244"/>
    <lineage>
        <taxon>Bacteria</taxon>
        <taxon>Bacillati</taxon>
        <taxon>Bacillota</taxon>
        <taxon>Bacilli</taxon>
        <taxon>Bacillales</taxon>
        <taxon>Bacillaceae</taxon>
        <taxon>Alteribacter</taxon>
    </lineage>
</organism>
<dbReference type="InterPro" id="IPR019060">
    <property type="entry name" value="DUF2382"/>
</dbReference>
<reference evidence="3 4" key="1">
    <citation type="submission" date="2017-10" db="EMBL/GenBank/DDBJ databases">
        <title>Bacillus sp. nov., a halophilic bacterium isolated from a Yangshapao Lake.</title>
        <authorList>
            <person name="Wang H."/>
        </authorList>
    </citation>
    <scope>NUCLEOTIDE SEQUENCE [LARGE SCALE GENOMIC DNA]</scope>
    <source>
        <strain evidence="3 4">YSP-3</strain>
    </source>
</reference>
<name>A0A2W0HB79_9BACI</name>
<dbReference type="Pfam" id="PF09557">
    <property type="entry name" value="DUF2382"/>
    <property type="match status" value="1"/>
</dbReference>
<protein>
    <recommendedName>
        <fullName evidence="2">DUF2382 domain-containing protein</fullName>
    </recommendedName>
</protein>
<dbReference type="NCBIfam" id="TIGR02271">
    <property type="entry name" value="YsnF/AvaK domain"/>
    <property type="match status" value="1"/>
</dbReference>
<keyword evidence="4" id="KW-1185">Reference proteome</keyword>
<keyword evidence="1" id="KW-1133">Transmembrane helix</keyword>
<keyword evidence="1" id="KW-0812">Transmembrane</keyword>
<accession>A0A2W0HB79</accession>
<dbReference type="OrthoDB" id="1798989at2"/>
<evidence type="ECO:0000259" key="2">
    <source>
        <dbReference type="Pfam" id="PF09557"/>
    </source>
</evidence>
<gene>
    <name evidence="3" type="ORF">CR205_02280</name>
</gene>
<dbReference type="AlphaFoldDB" id="A0A2W0HB79"/>
<feature type="domain" description="DUF2382" evidence="2">
    <location>
        <begin position="55"/>
        <end position="149"/>
    </location>
</feature>
<proteinExistence type="predicted"/>
<keyword evidence="1" id="KW-0472">Membrane</keyword>
<dbReference type="PANTHER" id="PTHR38463">
    <property type="entry name" value="STRESS RESPONSE PROTEIN YSNF"/>
    <property type="match status" value="1"/>
</dbReference>
<dbReference type="EMBL" id="PDOF01000001">
    <property type="protein sequence ID" value="PYZ99133.1"/>
    <property type="molecule type" value="Genomic_DNA"/>
</dbReference>
<feature type="transmembrane region" description="Helical" evidence="1">
    <location>
        <begin position="12"/>
        <end position="33"/>
    </location>
</feature>
<dbReference type="PANTHER" id="PTHR38463:SF1">
    <property type="entry name" value="STRESS RESPONSE PROTEIN YSNF"/>
    <property type="match status" value="1"/>
</dbReference>
<sequence length="164" mass="18468">MGILIGGLAGWITGYFFTGIVSGAVIGGLFYLLKGKSNGEPVERSEEANHQKFDLKEEELDIRKKRVVTGDVKVRKEVVETEKTLKIPVKREEMVIETADEEEIRIPVKEEEVHIRKQPVKIAEVDVTTEQVEEMKTIKAPVKKEVLDIDVSGDADVKENNENH</sequence>
<evidence type="ECO:0000313" key="3">
    <source>
        <dbReference type="EMBL" id="PYZ99133.1"/>
    </source>
</evidence>